<dbReference type="RefSeq" id="WP_344293740.1">
    <property type="nucleotide sequence ID" value="NZ_BAAANJ010000002.1"/>
</dbReference>
<reference evidence="1 2" key="1">
    <citation type="journal article" date="2019" name="Int. J. Syst. Evol. Microbiol.">
        <title>The Global Catalogue of Microorganisms (GCM) 10K type strain sequencing project: providing services to taxonomists for standard genome sequencing and annotation.</title>
        <authorList>
            <consortium name="The Broad Institute Genomics Platform"/>
            <consortium name="The Broad Institute Genome Sequencing Center for Infectious Disease"/>
            <person name="Wu L."/>
            <person name="Ma J."/>
        </authorList>
    </citation>
    <scope>NUCLEOTIDE SEQUENCE [LARGE SCALE GENOMIC DNA]</scope>
    <source>
        <strain evidence="1 2">JCM 14322</strain>
    </source>
</reference>
<sequence>MTVQPQPSVGEPLNDEVLNSVDALLDQAGIRENRSLIERILLSGLRLGTDGTRRLDLKITAAALEEMRDAFRLFEPYSDVPKVTVFGSARTSPSDPSYRQAHELATALARDGWMVVTGAGPGIMEAASTGAGPGRALGVSIRLPFEEEPNAAIAAASRVTMKYFFTRKLMLVKESRGFVCLPGGFGTLDETFELLTLQQTGKAEPMPIVLLDAPGVGFWEGLTRFVDDTLVPAGMISRDDLDRVLVTDSVAEAARELTGFWRNYDSLRWVGPRLVLRLNAAPSDDEIAGLNERFGELSATGRIERTQPLRPERDDGDALDLARIMLTPDGRRVGRLHRLIRALNELPSAPAVATPPLMSPSAGMSGE</sequence>
<organism evidence="1 2">
    <name type="scientific">Agromyces neolithicus</name>
    <dbReference type="NCBI Taxonomy" id="269420"/>
    <lineage>
        <taxon>Bacteria</taxon>
        <taxon>Bacillati</taxon>
        <taxon>Actinomycetota</taxon>
        <taxon>Actinomycetes</taxon>
        <taxon>Micrococcales</taxon>
        <taxon>Microbacteriaceae</taxon>
        <taxon>Agromyces</taxon>
    </lineage>
</organism>
<evidence type="ECO:0000313" key="2">
    <source>
        <dbReference type="Proteomes" id="UP001500002"/>
    </source>
</evidence>
<dbReference type="NCBIfam" id="TIGR00730">
    <property type="entry name" value="Rossman fold protein, TIGR00730 family"/>
    <property type="match status" value="1"/>
</dbReference>
<keyword evidence="2" id="KW-1185">Reference proteome</keyword>
<evidence type="ECO:0000313" key="1">
    <source>
        <dbReference type="EMBL" id="GAA1802599.1"/>
    </source>
</evidence>
<dbReference type="EMBL" id="BAAANJ010000002">
    <property type="protein sequence ID" value="GAA1802599.1"/>
    <property type="molecule type" value="Genomic_DNA"/>
</dbReference>
<dbReference type="PANTHER" id="PTHR43393">
    <property type="entry name" value="CYTOKININ RIBOSIDE 5'-MONOPHOSPHATE PHOSPHORIBOHYDROLASE"/>
    <property type="match status" value="1"/>
</dbReference>
<dbReference type="InterPro" id="IPR052341">
    <property type="entry name" value="LOG_family_nucleotidases"/>
</dbReference>
<protein>
    <submittedName>
        <fullName evidence="1">TIGR00730 family Rossman fold protein</fullName>
    </submittedName>
</protein>
<proteinExistence type="predicted"/>
<dbReference type="InterPro" id="IPR031100">
    <property type="entry name" value="LOG_fam"/>
</dbReference>
<name>A0ABN2LXS3_9MICO</name>
<dbReference type="PANTHER" id="PTHR43393:SF2">
    <property type="entry name" value="CYTOKININ RIBOSIDE 5'-MONOPHOSPHATE PHOSPHORIBOHYDROLASE"/>
    <property type="match status" value="1"/>
</dbReference>
<gene>
    <name evidence="1" type="ORF">GCM10009749_08370</name>
</gene>
<dbReference type="SUPFAM" id="SSF102405">
    <property type="entry name" value="MCP/YpsA-like"/>
    <property type="match status" value="1"/>
</dbReference>
<comment type="caution">
    <text evidence="1">The sequence shown here is derived from an EMBL/GenBank/DDBJ whole genome shotgun (WGS) entry which is preliminary data.</text>
</comment>
<dbReference type="Gene3D" id="3.40.50.450">
    <property type="match status" value="1"/>
</dbReference>
<dbReference type="Pfam" id="PF03641">
    <property type="entry name" value="Lysine_decarbox"/>
    <property type="match status" value="1"/>
</dbReference>
<dbReference type="Proteomes" id="UP001500002">
    <property type="component" value="Unassembled WGS sequence"/>
</dbReference>
<accession>A0ABN2LXS3</accession>
<dbReference type="InterPro" id="IPR005269">
    <property type="entry name" value="LOG"/>
</dbReference>